<protein>
    <submittedName>
        <fullName evidence="1">Uncharacterized protein</fullName>
    </submittedName>
</protein>
<comment type="caution">
    <text evidence="1">The sequence shown here is derived from an EMBL/GenBank/DDBJ whole genome shotgun (WGS) entry which is preliminary data.</text>
</comment>
<proteinExistence type="predicted"/>
<dbReference type="Proteomes" id="UP000003751">
    <property type="component" value="Unassembled WGS sequence"/>
</dbReference>
<dbReference type="EMBL" id="AEMG01000018">
    <property type="protein sequence ID" value="EFW91118.1"/>
    <property type="molecule type" value="Genomic_DNA"/>
</dbReference>
<evidence type="ECO:0000313" key="2">
    <source>
        <dbReference type="Proteomes" id="UP000003751"/>
    </source>
</evidence>
<organism evidence="1 2">
    <name type="scientific">Haladaptatus paucihalophilus DX253</name>
    <dbReference type="NCBI Taxonomy" id="797209"/>
    <lineage>
        <taxon>Archaea</taxon>
        <taxon>Methanobacteriati</taxon>
        <taxon>Methanobacteriota</taxon>
        <taxon>Stenosarchaea group</taxon>
        <taxon>Halobacteria</taxon>
        <taxon>Halobacteriales</taxon>
        <taxon>Haladaptataceae</taxon>
        <taxon>Haladaptatus</taxon>
    </lineage>
</organism>
<name>E7QWM2_HALPU</name>
<evidence type="ECO:0000313" key="1">
    <source>
        <dbReference type="EMBL" id="EFW91118.1"/>
    </source>
</evidence>
<sequence>MEQFCPGERFNRRFQVTLTISRDQKRLDPVAFVGVEGVLKFDSANVRDQRPEVVDDAGRGGLELDA</sequence>
<reference evidence="1 2" key="1">
    <citation type="journal article" date="2014" name="ISME J.">
        <title>Trehalose/2-sulfotrehalose biosynthesis and glycine-betaine uptake are widely spread mechanisms for osmoadaptation in the Halobacteriales.</title>
        <authorList>
            <person name="Youssef N.H."/>
            <person name="Savage-Ashlock K.N."/>
            <person name="McCully A.L."/>
            <person name="Luedtke B."/>
            <person name="Shaw E.I."/>
            <person name="Hoff W.D."/>
            <person name="Elshahed M.S."/>
        </authorList>
    </citation>
    <scope>NUCLEOTIDE SEQUENCE [LARGE SCALE GENOMIC DNA]</scope>
    <source>
        <strain evidence="1 2">DX253</strain>
    </source>
</reference>
<gene>
    <name evidence="1" type="ORF">ZOD2009_16051</name>
</gene>
<accession>E7QWM2</accession>
<dbReference type="AlphaFoldDB" id="E7QWM2"/>